<dbReference type="AlphaFoldDB" id="A0A9D1J7W6"/>
<name>A0A9D1J7W6_9BACT</name>
<dbReference type="SMART" id="SM00471">
    <property type="entry name" value="HDc"/>
    <property type="match status" value="1"/>
</dbReference>
<protein>
    <submittedName>
        <fullName evidence="3">HDIG domain-containing protein</fullName>
    </submittedName>
</protein>
<keyword evidence="1" id="KW-0472">Membrane</keyword>
<reference evidence="3" key="2">
    <citation type="journal article" date="2021" name="PeerJ">
        <title>Extensive microbial diversity within the chicken gut microbiome revealed by metagenomics and culture.</title>
        <authorList>
            <person name="Gilroy R."/>
            <person name="Ravi A."/>
            <person name="Getino M."/>
            <person name="Pursley I."/>
            <person name="Horton D.L."/>
            <person name="Alikhan N.F."/>
            <person name="Baker D."/>
            <person name="Gharbi K."/>
            <person name="Hall N."/>
            <person name="Watson M."/>
            <person name="Adriaenssens E.M."/>
            <person name="Foster-Nyarko E."/>
            <person name="Jarju S."/>
            <person name="Secka A."/>
            <person name="Antonio M."/>
            <person name="Oren A."/>
            <person name="Chaudhuri R.R."/>
            <person name="La Ragione R."/>
            <person name="Hildebrand F."/>
            <person name="Pallen M.J."/>
        </authorList>
    </citation>
    <scope>NUCLEOTIDE SEQUENCE</scope>
    <source>
        <strain evidence="3">CHK121-14286</strain>
    </source>
</reference>
<comment type="caution">
    <text evidence="3">The sequence shown here is derived from an EMBL/GenBank/DDBJ whole genome shotgun (WGS) entry which is preliminary data.</text>
</comment>
<feature type="transmembrane region" description="Helical" evidence="1">
    <location>
        <begin position="154"/>
        <end position="172"/>
    </location>
</feature>
<feature type="transmembrane region" description="Helical" evidence="1">
    <location>
        <begin position="184"/>
        <end position="204"/>
    </location>
</feature>
<gene>
    <name evidence="3" type="ORF">IAC95_04225</name>
</gene>
<dbReference type="InterPro" id="IPR006675">
    <property type="entry name" value="HDIG_dom"/>
</dbReference>
<evidence type="ECO:0000313" key="3">
    <source>
        <dbReference type="EMBL" id="HIR66064.1"/>
    </source>
</evidence>
<dbReference type="NCBIfam" id="TIGR00277">
    <property type="entry name" value="HDIG"/>
    <property type="match status" value="1"/>
</dbReference>
<evidence type="ECO:0000313" key="4">
    <source>
        <dbReference type="Proteomes" id="UP000824200"/>
    </source>
</evidence>
<feature type="domain" description="HD/PDEase" evidence="2">
    <location>
        <begin position="266"/>
        <end position="422"/>
    </location>
</feature>
<dbReference type="PANTHER" id="PTHR36442">
    <property type="entry name" value="CYCLIC-DI-AMP PHOSPHODIESTERASE PGPH"/>
    <property type="match status" value="1"/>
</dbReference>
<dbReference type="Gene3D" id="1.10.3210.10">
    <property type="entry name" value="Hypothetical protein af1432"/>
    <property type="match status" value="1"/>
</dbReference>
<dbReference type="SUPFAM" id="SSF109604">
    <property type="entry name" value="HD-domain/PDEase-like"/>
    <property type="match status" value="1"/>
</dbReference>
<sequence>MAKKQKQINNIKWKQIVFYYVVAFILFSAFAIGTNWELAKADSGAKIAVQLIATALLLVSLALYCYFADRKTMEARRNTVAMFSTMVINYIAIQLLSMWDTYGIYLAPFALSSLILSLIVSGKSGFFANFVLVMLYFMQGVNWQTNATVSTESYFYLLFGGVVQMVFASYILGKDYRRLRYISVGIFLGLIAALCTAISCIMFDDNWSWANLGIKAALAFASGIIGVMLMFMLVPVFEKLFKVSSVFRFSEIASSDNELMQKLFEKAPGTYNHSLTVATYVEACAMAIGQSAVMARAAAYYHDIGKMRNPSYFSENQLGGINPHDAMTPEASVNMIKLHTVNGLAIAKEYDLPKEVQAAIMEHHGTMPLKFFYYKAKKYTDGDLPYDGYCYDGPKPTSKISAILMICDASEAALRASGDKSKAEKIVDDIVNERLTFEQFSNCDITMKEIDIIKSTIITTFLGIRHKRIKYPEIKMEGDK</sequence>
<feature type="transmembrane region" description="Helical" evidence="1">
    <location>
        <begin position="79"/>
        <end position="96"/>
    </location>
</feature>
<feature type="transmembrane region" description="Helical" evidence="1">
    <location>
        <begin position="16"/>
        <end position="36"/>
    </location>
</feature>
<dbReference type="InterPro" id="IPR011621">
    <property type="entry name" value="Metal-dep_PHydrolase_7TM_intra"/>
</dbReference>
<organism evidence="3 4">
    <name type="scientific">Candidatus Fimimonas gallinarum</name>
    <dbReference type="NCBI Taxonomy" id="2840821"/>
    <lineage>
        <taxon>Bacteria</taxon>
        <taxon>Pseudomonadati</taxon>
        <taxon>Myxococcota</taxon>
        <taxon>Myxococcia</taxon>
        <taxon>Myxococcales</taxon>
        <taxon>Cystobacterineae</taxon>
        <taxon>Myxococcaceae</taxon>
        <taxon>Myxococcaceae incertae sedis</taxon>
        <taxon>Candidatus Fimimonas</taxon>
    </lineage>
</organism>
<dbReference type="InterPro" id="IPR052722">
    <property type="entry name" value="PgpH_phosphodiesterase"/>
</dbReference>
<proteinExistence type="predicted"/>
<dbReference type="Pfam" id="PF01966">
    <property type="entry name" value="HD"/>
    <property type="match status" value="1"/>
</dbReference>
<dbReference type="CDD" id="cd00077">
    <property type="entry name" value="HDc"/>
    <property type="match status" value="1"/>
</dbReference>
<dbReference type="InterPro" id="IPR006674">
    <property type="entry name" value="HD_domain"/>
</dbReference>
<keyword evidence="1" id="KW-0812">Transmembrane</keyword>
<dbReference type="PANTHER" id="PTHR36442:SF1">
    <property type="entry name" value="CYCLIC-DI-AMP PHOSPHODIESTERASE PGPH"/>
    <property type="match status" value="1"/>
</dbReference>
<keyword evidence="1" id="KW-1133">Transmembrane helix</keyword>
<evidence type="ECO:0000256" key="1">
    <source>
        <dbReference type="SAM" id="Phobius"/>
    </source>
</evidence>
<reference evidence="3" key="1">
    <citation type="submission" date="2020-10" db="EMBL/GenBank/DDBJ databases">
        <authorList>
            <person name="Gilroy R."/>
        </authorList>
    </citation>
    <scope>NUCLEOTIDE SEQUENCE</scope>
    <source>
        <strain evidence="3">CHK121-14286</strain>
    </source>
</reference>
<dbReference type="EMBL" id="DVHL01000036">
    <property type="protein sequence ID" value="HIR66064.1"/>
    <property type="molecule type" value="Genomic_DNA"/>
</dbReference>
<accession>A0A9D1J7W6</accession>
<feature type="transmembrane region" description="Helical" evidence="1">
    <location>
        <begin position="216"/>
        <end position="237"/>
    </location>
</feature>
<evidence type="ECO:0000259" key="2">
    <source>
        <dbReference type="SMART" id="SM00471"/>
    </source>
</evidence>
<dbReference type="Pfam" id="PF07698">
    <property type="entry name" value="7TM-7TMR_HD"/>
    <property type="match status" value="1"/>
</dbReference>
<feature type="transmembrane region" description="Helical" evidence="1">
    <location>
        <begin position="48"/>
        <end position="67"/>
    </location>
</feature>
<dbReference type="Proteomes" id="UP000824200">
    <property type="component" value="Unassembled WGS sequence"/>
</dbReference>
<dbReference type="InterPro" id="IPR003607">
    <property type="entry name" value="HD/PDEase_dom"/>
</dbReference>